<name>A0A366KGE4_9BIFI</name>
<dbReference type="InterPro" id="IPR005131">
    <property type="entry name" value="Ser_deHydtase_bsu"/>
</dbReference>
<dbReference type="InterPro" id="IPR051318">
    <property type="entry name" value="Fe-S_L-Ser"/>
</dbReference>
<comment type="pathway">
    <text evidence="2">Carbohydrate biosynthesis; gluconeogenesis.</text>
</comment>
<evidence type="ECO:0000256" key="3">
    <source>
        <dbReference type="ARBA" id="ARBA00008636"/>
    </source>
</evidence>
<dbReference type="PANTHER" id="PTHR30182:SF12">
    <property type="entry name" value="L-SERINE DEHYDRATASE, BETA CHAIN-RELATED"/>
    <property type="match status" value="1"/>
</dbReference>
<evidence type="ECO:0000256" key="9">
    <source>
        <dbReference type="ARBA" id="ARBA00023239"/>
    </source>
</evidence>
<keyword evidence="6 11" id="KW-0479">Metal-binding</keyword>
<gene>
    <name evidence="13" type="primary">sdaAB</name>
    <name evidence="13" type="ORF">CRD59_01590</name>
</gene>
<reference evidence="13 14" key="1">
    <citation type="submission" date="2017-10" db="EMBL/GenBank/DDBJ databases">
        <title>Bifidobacterium xylocopum sp. nov. and Bifidobacterium aemilianum sp. nov., from the carpenter bee (Xylocopa violacea) digestive tract.</title>
        <authorList>
            <person name="Alberoni D."/>
            <person name="Baffoni L."/>
            <person name="Di Gioia D."/>
            <person name="Gaggia F."/>
            <person name="Biavati B."/>
        </authorList>
    </citation>
    <scope>NUCLEOTIDE SEQUENCE [LARGE SCALE GENOMIC DNA]</scope>
    <source>
        <strain evidence="13 14">XV2</strain>
    </source>
</reference>
<keyword evidence="8 11" id="KW-0411">Iron-sulfur</keyword>
<evidence type="ECO:0000259" key="12">
    <source>
        <dbReference type="Pfam" id="PF03315"/>
    </source>
</evidence>
<keyword evidence="9 11" id="KW-0456">Lyase</keyword>
<evidence type="ECO:0000256" key="4">
    <source>
        <dbReference type="ARBA" id="ARBA00022432"/>
    </source>
</evidence>
<dbReference type="SUPFAM" id="SSF143548">
    <property type="entry name" value="Serine metabolism enzymes domain"/>
    <property type="match status" value="1"/>
</dbReference>
<evidence type="ECO:0000256" key="6">
    <source>
        <dbReference type="ARBA" id="ARBA00022723"/>
    </source>
</evidence>
<dbReference type="RefSeq" id="WP_113852857.1">
    <property type="nucleotide sequence ID" value="NZ_PDCH01000002.1"/>
</dbReference>
<feature type="domain" description="Serine dehydratase beta chain" evidence="12">
    <location>
        <begin position="7"/>
        <end position="85"/>
    </location>
</feature>
<dbReference type="PANTHER" id="PTHR30182">
    <property type="entry name" value="L-SERINE DEHYDRATASE"/>
    <property type="match status" value="1"/>
</dbReference>
<keyword evidence="7 11" id="KW-0408">Iron</keyword>
<evidence type="ECO:0000256" key="8">
    <source>
        <dbReference type="ARBA" id="ARBA00023014"/>
    </source>
</evidence>
<evidence type="ECO:0000256" key="2">
    <source>
        <dbReference type="ARBA" id="ARBA00004742"/>
    </source>
</evidence>
<accession>A0A366KGE4</accession>
<dbReference type="GO" id="GO:0046872">
    <property type="term" value="F:metal ion binding"/>
    <property type="evidence" value="ECO:0007669"/>
    <property type="project" value="UniProtKB-KW"/>
</dbReference>
<dbReference type="Gene3D" id="3.30.1330.90">
    <property type="entry name" value="D-3-phosphoglycerate dehydrogenase, domain 3"/>
    <property type="match status" value="1"/>
</dbReference>
<dbReference type="InterPro" id="IPR029009">
    <property type="entry name" value="ASB_dom_sf"/>
</dbReference>
<dbReference type="NCBIfam" id="TIGR00719">
    <property type="entry name" value="sda_beta"/>
    <property type="match status" value="1"/>
</dbReference>
<comment type="catalytic activity">
    <reaction evidence="10 11">
        <text>L-serine = pyruvate + NH4(+)</text>
        <dbReference type="Rhea" id="RHEA:19169"/>
        <dbReference type="ChEBI" id="CHEBI:15361"/>
        <dbReference type="ChEBI" id="CHEBI:28938"/>
        <dbReference type="ChEBI" id="CHEBI:33384"/>
        <dbReference type="EC" id="4.3.1.17"/>
    </reaction>
</comment>
<evidence type="ECO:0000256" key="1">
    <source>
        <dbReference type="ARBA" id="ARBA00001966"/>
    </source>
</evidence>
<dbReference type="OrthoDB" id="9805537at2"/>
<comment type="similarity">
    <text evidence="3 11">Belongs to the iron-sulfur dependent L-serine dehydratase family.</text>
</comment>
<evidence type="ECO:0000256" key="11">
    <source>
        <dbReference type="RuleBase" id="RU366059"/>
    </source>
</evidence>
<keyword evidence="14" id="KW-1185">Reference proteome</keyword>
<keyword evidence="5 11" id="KW-0004">4Fe-4S</keyword>
<proteinExistence type="inferred from homology"/>
<comment type="cofactor">
    <cofactor evidence="1 11">
        <name>[4Fe-4S] cluster</name>
        <dbReference type="ChEBI" id="CHEBI:49883"/>
    </cofactor>
</comment>
<evidence type="ECO:0000313" key="14">
    <source>
        <dbReference type="Proteomes" id="UP000252345"/>
    </source>
</evidence>
<dbReference type="EMBL" id="PDCH01000002">
    <property type="protein sequence ID" value="RBP99761.1"/>
    <property type="molecule type" value="Genomic_DNA"/>
</dbReference>
<dbReference type="Proteomes" id="UP000252345">
    <property type="component" value="Unassembled WGS sequence"/>
</dbReference>
<comment type="caution">
    <text evidence="13">The sequence shown here is derived from an EMBL/GenBank/DDBJ whole genome shotgun (WGS) entry which is preliminary data.</text>
</comment>
<protein>
    <recommendedName>
        <fullName evidence="11">L-serine dehydratase</fullName>
        <ecNumber evidence="11">4.3.1.17</ecNumber>
    </recommendedName>
</protein>
<dbReference type="InterPro" id="IPR004643">
    <property type="entry name" value="Fe-S_L-Ser_bsu"/>
</dbReference>
<dbReference type="PIRSF" id="PIRSF036692">
    <property type="entry name" value="SDH_B"/>
    <property type="match status" value="1"/>
</dbReference>
<sequence>MSQNYKSVFDIIGPVMIGPSSSHTAGAVAIGRAANSIVGGAPDAAVIRYYDSFAQTHKGHGTDYAIVSGLLGFEPDDSRVPEAVSIAREQGIGIEFVEEEGDSPIGHPNTAILEMDKDGRKITVSGCSIGGGTIEVRRIQMDGYDIRPGGLLPILLVEEPGQGQVCEDEVKPIADMLEQAGVLGGRNESRNEQKGTTMYAFDLEKPLTQEALEGIARHSSQISYIS</sequence>
<dbReference type="AlphaFoldDB" id="A0A366KGE4"/>
<keyword evidence="4 11" id="KW-0312">Gluconeogenesis</keyword>
<dbReference type="GO" id="GO:0006094">
    <property type="term" value="P:gluconeogenesis"/>
    <property type="evidence" value="ECO:0007669"/>
    <property type="project" value="UniProtKB-KW"/>
</dbReference>
<evidence type="ECO:0000256" key="5">
    <source>
        <dbReference type="ARBA" id="ARBA00022485"/>
    </source>
</evidence>
<evidence type="ECO:0000313" key="13">
    <source>
        <dbReference type="EMBL" id="RBP99761.1"/>
    </source>
</evidence>
<dbReference type="EC" id="4.3.1.17" evidence="11"/>
<evidence type="ECO:0000256" key="7">
    <source>
        <dbReference type="ARBA" id="ARBA00023004"/>
    </source>
</evidence>
<dbReference type="GO" id="GO:0051539">
    <property type="term" value="F:4 iron, 4 sulfur cluster binding"/>
    <property type="evidence" value="ECO:0007669"/>
    <property type="project" value="UniProtKB-UniRule"/>
</dbReference>
<evidence type="ECO:0000256" key="10">
    <source>
        <dbReference type="ARBA" id="ARBA00049406"/>
    </source>
</evidence>
<organism evidence="13 14">
    <name type="scientific">Bifidobacterium xylocopae</name>
    <dbReference type="NCBI Taxonomy" id="2493119"/>
    <lineage>
        <taxon>Bacteria</taxon>
        <taxon>Bacillati</taxon>
        <taxon>Actinomycetota</taxon>
        <taxon>Actinomycetes</taxon>
        <taxon>Bifidobacteriales</taxon>
        <taxon>Bifidobacteriaceae</taxon>
        <taxon>Bifidobacterium</taxon>
    </lineage>
</organism>
<dbReference type="Pfam" id="PF03315">
    <property type="entry name" value="SDH_beta"/>
    <property type="match status" value="1"/>
</dbReference>
<dbReference type="GO" id="GO:0003941">
    <property type="term" value="F:L-serine ammonia-lyase activity"/>
    <property type="evidence" value="ECO:0007669"/>
    <property type="project" value="UniProtKB-UniRule"/>
</dbReference>